<dbReference type="InterPro" id="IPR004358">
    <property type="entry name" value="Sig_transdc_His_kin-like_C"/>
</dbReference>
<keyword evidence="3" id="KW-0597">Phosphoprotein</keyword>
<evidence type="ECO:0000256" key="8">
    <source>
        <dbReference type="ARBA" id="ARBA00023012"/>
    </source>
</evidence>
<evidence type="ECO:0000259" key="11">
    <source>
        <dbReference type="PROSITE" id="PS50112"/>
    </source>
</evidence>
<dbReference type="Pfam" id="PF00512">
    <property type="entry name" value="HisKA"/>
    <property type="match status" value="1"/>
</dbReference>
<keyword evidence="9" id="KW-0175">Coiled coil</keyword>
<dbReference type="SMART" id="SM00388">
    <property type="entry name" value="HisKA"/>
    <property type="match status" value="1"/>
</dbReference>
<name>A0A644W5T9_9ZZZZ</name>
<dbReference type="SUPFAM" id="SSF55785">
    <property type="entry name" value="PYP-like sensor domain (PAS domain)"/>
    <property type="match status" value="1"/>
</dbReference>
<evidence type="ECO:0000256" key="4">
    <source>
        <dbReference type="ARBA" id="ARBA00022679"/>
    </source>
</evidence>
<evidence type="ECO:0000259" key="10">
    <source>
        <dbReference type="PROSITE" id="PS50109"/>
    </source>
</evidence>
<keyword evidence="6 12" id="KW-0418">Kinase</keyword>
<keyword evidence="5" id="KW-0547">Nucleotide-binding</keyword>
<dbReference type="EC" id="2.7.13.3" evidence="2"/>
<dbReference type="InterPro" id="IPR035965">
    <property type="entry name" value="PAS-like_dom_sf"/>
</dbReference>
<gene>
    <name evidence="12" type="primary">rcsC_114</name>
    <name evidence="12" type="ORF">SDC9_45344</name>
</gene>
<evidence type="ECO:0000256" key="2">
    <source>
        <dbReference type="ARBA" id="ARBA00012438"/>
    </source>
</evidence>
<dbReference type="EMBL" id="VSSQ01000648">
    <property type="protein sequence ID" value="MPL99129.1"/>
    <property type="molecule type" value="Genomic_DNA"/>
</dbReference>
<dbReference type="InterPro" id="IPR000014">
    <property type="entry name" value="PAS"/>
</dbReference>
<dbReference type="InterPro" id="IPR036890">
    <property type="entry name" value="HATPase_C_sf"/>
</dbReference>
<dbReference type="SUPFAM" id="SSF47384">
    <property type="entry name" value="Homodimeric domain of signal transducing histidine kinase"/>
    <property type="match status" value="1"/>
</dbReference>
<proteinExistence type="predicted"/>
<evidence type="ECO:0000256" key="7">
    <source>
        <dbReference type="ARBA" id="ARBA00022840"/>
    </source>
</evidence>
<evidence type="ECO:0000256" key="6">
    <source>
        <dbReference type="ARBA" id="ARBA00022777"/>
    </source>
</evidence>
<accession>A0A644W5T9</accession>
<evidence type="ECO:0000256" key="5">
    <source>
        <dbReference type="ARBA" id="ARBA00022741"/>
    </source>
</evidence>
<dbReference type="Gene3D" id="1.10.287.130">
    <property type="match status" value="1"/>
</dbReference>
<sequence>MSNLIDFCLKSSNINLDNVDNIYFIDNLLNNNKIAVGVYNFPELKLIKSNQIYIDILNNSSIKIKKDSEFKLKEIKEIGADNILIDILKKSIETQEMQCSEYIYFHNINGSSEYLKCIVNPIIKNNTIKYLTITFINVTKDVLNNTRMEKEIEKLKKEKEELQEENNKYKNIIDNISDGIFLANKDGKIEYFNKAARKFIYNNNVSYIGETLAHTNYYDLKGNKISLIDLPNFKALQGQQILSMRLIVERPDITIKTDISSNPVYDKENNIIGSVSSIRCLNDSLKVEKCLEKQRDGFYNIIDNLDLLICRFSYPDFNIIHYNKKVKEEILEIDKCSDKLFMQIPYNDKKKINIIKSKKTMISGSTIKTLINKKERYIETFYQLIYDNNKIREVVKVGIDITDKIGYQKELETILKTQEEFFSFIAHEFRTPLTVMSSTTQLINLLYKKDLPEKIQNYIDKINLSVLQQLRLVNNLLDITKAGSGYLNINLRNYDIVSMSRLITESVRSFATRKNINLEFKCDFNEKVIAIDDEKYERILLNLLSNALKFTKNGKKVIVKIGYECEFISIDVKDEGVGIPKEKQKVIFDRFGQVNNELTRKSEGTGIGLCLVKLLVNAMGGKIELTSDTGVGSNFRILLPDKKVLEETKVVDMNLMDNRLIQTMDIEFSNIYFE</sequence>
<evidence type="ECO:0000256" key="1">
    <source>
        <dbReference type="ARBA" id="ARBA00000085"/>
    </source>
</evidence>
<dbReference type="FunFam" id="3.30.565.10:FF:000037">
    <property type="entry name" value="Hybrid sensor histidine kinase/response regulator"/>
    <property type="match status" value="1"/>
</dbReference>
<evidence type="ECO:0000256" key="3">
    <source>
        <dbReference type="ARBA" id="ARBA00022553"/>
    </source>
</evidence>
<feature type="domain" description="PAS" evidence="11">
    <location>
        <begin position="165"/>
        <end position="200"/>
    </location>
</feature>
<dbReference type="GO" id="GO:0000155">
    <property type="term" value="F:phosphorelay sensor kinase activity"/>
    <property type="evidence" value="ECO:0007669"/>
    <property type="project" value="InterPro"/>
</dbReference>
<dbReference type="PANTHER" id="PTHR43547:SF2">
    <property type="entry name" value="HYBRID SIGNAL TRANSDUCTION HISTIDINE KINASE C"/>
    <property type="match status" value="1"/>
</dbReference>
<dbReference type="InterPro" id="IPR036097">
    <property type="entry name" value="HisK_dim/P_sf"/>
</dbReference>
<feature type="domain" description="Histidine kinase" evidence="10">
    <location>
        <begin position="424"/>
        <end position="643"/>
    </location>
</feature>
<dbReference type="PRINTS" id="PR00344">
    <property type="entry name" value="BCTRLSENSOR"/>
</dbReference>
<keyword evidence="7" id="KW-0067">ATP-binding</keyword>
<dbReference type="Pfam" id="PF13188">
    <property type="entry name" value="PAS_8"/>
    <property type="match status" value="1"/>
</dbReference>
<feature type="coiled-coil region" evidence="9">
    <location>
        <begin position="138"/>
        <end position="179"/>
    </location>
</feature>
<dbReference type="InterPro" id="IPR003594">
    <property type="entry name" value="HATPase_dom"/>
</dbReference>
<organism evidence="12">
    <name type="scientific">bioreactor metagenome</name>
    <dbReference type="NCBI Taxonomy" id="1076179"/>
    <lineage>
        <taxon>unclassified sequences</taxon>
        <taxon>metagenomes</taxon>
        <taxon>ecological metagenomes</taxon>
    </lineage>
</organism>
<dbReference type="PROSITE" id="PS50112">
    <property type="entry name" value="PAS"/>
    <property type="match status" value="1"/>
</dbReference>
<evidence type="ECO:0000313" key="12">
    <source>
        <dbReference type="EMBL" id="MPL99129.1"/>
    </source>
</evidence>
<dbReference type="InterPro" id="IPR005467">
    <property type="entry name" value="His_kinase_dom"/>
</dbReference>
<reference evidence="12" key="1">
    <citation type="submission" date="2019-08" db="EMBL/GenBank/DDBJ databases">
        <authorList>
            <person name="Kucharzyk K."/>
            <person name="Murdoch R.W."/>
            <person name="Higgins S."/>
            <person name="Loffler F."/>
        </authorList>
    </citation>
    <scope>NUCLEOTIDE SEQUENCE</scope>
</reference>
<dbReference type="Pfam" id="PF02518">
    <property type="entry name" value="HATPase_c"/>
    <property type="match status" value="1"/>
</dbReference>
<dbReference type="InterPro" id="IPR003661">
    <property type="entry name" value="HisK_dim/P_dom"/>
</dbReference>
<dbReference type="SMART" id="SM00387">
    <property type="entry name" value="HATPase_c"/>
    <property type="match status" value="1"/>
</dbReference>
<dbReference type="Gene3D" id="3.30.450.20">
    <property type="entry name" value="PAS domain"/>
    <property type="match status" value="1"/>
</dbReference>
<keyword evidence="8" id="KW-0902">Two-component regulatory system</keyword>
<dbReference type="SUPFAM" id="SSF55874">
    <property type="entry name" value="ATPase domain of HSP90 chaperone/DNA topoisomerase II/histidine kinase"/>
    <property type="match status" value="1"/>
</dbReference>
<evidence type="ECO:0000256" key="9">
    <source>
        <dbReference type="SAM" id="Coils"/>
    </source>
</evidence>
<protein>
    <recommendedName>
        <fullName evidence="2">histidine kinase</fullName>
        <ecNumber evidence="2">2.7.13.3</ecNumber>
    </recommendedName>
</protein>
<dbReference type="PROSITE" id="PS50109">
    <property type="entry name" value="HIS_KIN"/>
    <property type="match status" value="1"/>
</dbReference>
<comment type="catalytic activity">
    <reaction evidence="1">
        <text>ATP + protein L-histidine = ADP + protein N-phospho-L-histidine.</text>
        <dbReference type="EC" id="2.7.13.3"/>
    </reaction>
</comment>
<comment type="caution">
    <text evidence="12">The sequence shown here is derived from an EMBL/GenBank/DDBJ whole genome shotgun (WGS) entry which is preliminary data.</text>
</comment>
<dbReference type="PANTHER" id="PTHR43547">
    <property type="entry name" value="TWO-COMPONENT HISTIDINE KINASE"/>
    <property type="match status" value="1"/>
</dbReference>
<keyword evidence="4 12" id="KW-0808">Transferase</keyword>
<dbReference type="CDD" id="cd00082">
    <property type="entry name" value="HisKA"/>
    <property type="match status" value="1"/>
</dbReference>
<dbReference type="GO" id="GO:0005524">
    <property type="term" value="F:ATP binding"/>
    <property type="evidence" value="ECO:0007669"/>
    <property type="project" value="UniProtKB-KW"/>
</dbReference>
<dbReference type="AlphaFoldDB" id="A0A644W5T9"/>
<dbReference type="Gene3D" id="3.30.565.10">
    <property type="entry name" value="Histidine kinase-like ATPase, C-terminal domain"/>
    <property type="match status" value="1"/>
</dbReference>